<evidence type="ECO:0000259" key="4">
    <source>
        <dbReference type="PROSITE" id="PS50995"/>
    </source>
</evidence>
<dbReference type="Pfam" id="PF12802">
    <property type="entry name" value="MarR_2"/>
    <property type="match status" value="1"/>
</dbReference>
<proteinExistence type="predicted"/>
<dbReference type="SMART" id="SM00347">
    <property type="entry name" value="HTH_MARR"/>
    <property type="match status" value="1"/>
</dbReference>
<dbReference type="InterPro" id="IPR039422">
    <property type="entry name" value="MarR/SlyA-like"/>
</dbReference>
<dbReference type="Proteomes" id="UP000246073">
    <property type="component" value="Unassembled WGS sequence"/>
</dbReference>
<dbReference type="GO" id="GO:0003700">
    <property type="term" value="F:DNA-binding transcription factor activity"/>
    <property type="evidence" value="ECO:0007669"/>
    <property type="project" value="InterPro"/>
</dbReference>
<reference evidence="6" key="1">
    <citation type="submission" date="2017-12" db="EMBL/GenBank/DDBJ databases">
        <authorList>
            <person name="Diaz M."/>
        </authorList>
    </citation>
    <scope>NUCLEOTIDE SEQUENCE [LARGE SCALE GENOMIC DNA]</scope>
    <source>
        <strain evidence="6">FI11154</strain>
    </source>
</reference>
<dbReference type="InterPro" id="IPR036390">
    <property type="entry name" value="WH_DNA-bd_sf"/>
</dbReference>
<organism evidence="5 6">
    <name type="scientific">Ochrobactrum soli</name>
    <dbReference type="NCBI Taxonomy" id="2448455"/>
    <lineage>
        <taxon>Bacteria</taxon>
        <taxon>Pseudomonadati</taxon>
        <taxon>Pseudomonadota</taxon>
        <taxon>Alphaproteobacteria</taxon>
        <taxon>Hyphomicrobiales</taxon>
        <taxon>Brucellaceae</taxon>
        <taxon>Brucella/Ochrobactrum group</taxon>
        <taxon>Ochrobactrum</taxon>
    </lineage>
</organism>
<evidence type="ECO:0000256" key="1">
    <source>
        <dbReference type="ARBA" id="ARBA00023015"/>
    </source>
</evidence>
<dbReference type="PROSITE" id="PS50995">
    <property type="entry name" value="HTH_MARR_2"/>
    <property type="match status" value="1"/>
</dbReference>
<name>A0A2P9HIU9_9HYPH</name>
<keyword evidence="3" id="KW-0804">Transcription</keyword>
<dbReference type="GO" id="GO:0006950">
    <property type="term" value="P:response to stress"/>
    <property type="evidence" value="ECO:0007669"/>
    <property type="project" value="TreeGrafter"/>
</dbReference>
<gene>
    <name evidence="5" type="ORF">OHAE_3845</name>
</gene>
<dbReference type="InterPro" id="IPR036388">
    <property type="entry name" value="WH-like_DNA-bd_sf"/>
</dbReference>
<dbReference type="AlphaFoldDB" id="A0A2P9HIU9"/>
<evidence type="ECO:0000313" key="6">
    <source>
        <dbReference type="Proteomes" id="UP000246073"/>
    </source>
</evidence>
<accession>A0A2P9HIU9</accession>
<dbReference type="PRINTS" id="PR00598">
    <property type="entry name" value="HTHMARR"/>
</dbReference>
<feature type="domain" description="HTH marR-type" evidence="4">
    <location>
        <begin position="4"/>
        <end position="137"/>
    </location>
</feature>
<dbReference type="PANTHER" id="PTHR33164:SF43">
    <property type="entry name" value="HTH-TYPE TRANSCRIPTIONAL REPRESSOR YETL"/>
    <property type="match status" value="1"/>
</dbReference>
<dbReference type="SUPFAM" id="SSF46785">
    <property type="entry name" value="Winged helix' DNA-binding domain"/>
    <property type="match status" value="1"/>
</dbReference>
<dbReference type="GO" id="GO:0003677">
    <property type="term" value="F:DNA binding"/>
    <property type="evidence" value="ECO:0007669"/>
    <property type="project" value="UniProtKB-KW"/>
</dbReference>
<evidence type="ECO:0000256" key="2">
    <source>
        <dbReference type="ARBA" id="ARBA00023125"/>
    </source>
</evidence>
<evidence type="ECO:0000313" key="5">
    <source>
        <dbReference type="EMBL" id="SPL63913.1"/>
    </source>
</evidence>
<dbReference type="InterPro" id="IPR023187">
    <property type="entry name" value="Tscrpt_reg_MarR-type_CS"/>
</dbReference>
<dbReference type="PROSITE" id="PS01117">
    <property type="entry name" value="HTH_MARR_1"/>
    <property type="match status" value="1"/>
</dbReference>
<dbReference type="RefSeq" id="WP_109367761.1">
    <property type="nucleotide sequence ID" value="NZ_OOFM01000004.1"/>
</dbReference>
<keyword evidence="1" id="KW-0805">Transcription regulation</keyword>
<dbReference type="InterPro" id="IPR000835">
    <property type="entry name" value="HTH_MarR-typ"/>
</dbReference>
<dbReference type="EMBL" id="OOFM01000004">
    <property type="protein sequence ID" value="SPL63913.1"/>
    <property type="molecule type" value="Genomic_DNA"/>
</dbReference>
<sequence length="146" mass="16296">MRMETFFPYRLAIVAEAFSRQLVAVYGHKYGLMREEWRFLFLLAEAGSIDSVQLAQRTSLDKVQVSRAASRLEAKGLIVRAVSEEDRRLRHYAITNAGQALFQQVFGEVDARANAILGAMSEPDRQALETGIAALHNAVRQVTAAE</sequence>
<keyword evidence="2" id="KW-0238">DNA-binding</keyword>
<protein>
    <submittedName>
        <fullName evidence="5">Transcriptional regulator, MarR family</fullName>
    </submittedName>
</protein>
<dbReference type="Gene3D" id="1.10.10.10">
    <property type="entry name" value="Winged helix-like DNA-binding domain superfamily/Winged helix DNA-binding domain"/>
    <property type="match status" value="1"/>
</dbReference>
<evidence type="ECO:0000256" key="3">
    <source>
        <dbReference type="ARBA" id="ARBA00023163"/>
    </source>
</evidence>
<dbReference type="PANTHER" id="PTHR33164">
    <property type="entry name" value="TRANSCRIPTIONAL REGULATOR, MARR FAMILY"/>
    <property type="match status" value="1"/>
</dbReference>